<organism evidence="4 5">
    <name type="scientific">Sphingobacterium kitahiroshimense</name>
    <dbReference type="NCBI Taxonomy" id="470446"/>
    <lineage>
        <taxon>Bacteria</taxon>
        <taxon>Pseudomonadati</taxon>
        <taxon>Bacteroidota</taxon>
        <taxon>Sphingobacteriia</taxon>
        <taxon>Sphingobacteriales</taxon>
        <taxon>Sphingobacteriaceae</taxon>
        <taxon>Sphingobacterium</taxon>
    </lineage>
</organism>
<dbReference type="Pfam" id="PF13673">
    <property type="entry name" value="Acetyltransf_10"/>
    <property type="match status" value="1"/>
</dbReference>
<dbReference type="GO" id="GO:0016746">
    <property type="term" value="F:acyltransferase activity"/>
    <property type="evidence" value="ECO:0007669"/>
    <property type="project" value="UniProtKB-KW"/>
</dbReference>
<reference evidence="4 5" key="1">
    <citation type="submission" date="2024-04" db="EMBL/GenBank/DDBJ databases">
        <title>WGS of bacteria from Torrens River.</title>
        <authorList>
            <person name="Wyrsch E.R."/>
            <person name="Drigo B."/>
        </authorList>
    </citation>
    <scope>NUCLEOTIDE SEQUENCE [LARGE SCALE GENOMIC DNA]</scope>
    <source>
        <strain evidence="4 5">TWI391</strain>
    </source>
</reference>
<dbReference type="PANTHER" id="PTHR42919">
    <property type="entry name" value="N-ALPHA-ACETYLTRANSFERASE"/>
    <property type="match status" value="1"/>
</dbReference>
<comment type="caution">
    <text evidence="4">The sequence shown here is derived from an EMBL/GenBank/DDBJ whole genome shotgun (WGS) entry which is preliminary data.</text>
</comment>
<keyword evidence="2 4" id="KW-0012">Acyltransferase</keyword>
<dbReference type="PROSITE" id="PS51186">
    <property type="entry name" value="GNAT"/>
    <property type="match status" value="1"/>
</dbReference>
<keyword evidence="1 4" id="KW-0808">Transferase</keyword>
<protein>
    <submittedName>
        <fullName evidence="4">GNAT family N-acetyltransferase</fullName>
        <ecNumber evidence="4">2.3.1.-</ecNumber>
    </submittedName>
</protein>
<evidence type="ECO:0000313" key="5">
    <source>
        <dbReference type="Proteomes" id="UP001409291"/>
    </source>
</evidence>
<evidence type="ECO:0000313" key="4">
    <source>
        <dbReference type="EMBL" id="MEN5377175.1"/>
    </source>
</evidence>
<keyword evidence="5" id="KW-1185">Reference proteome</keyword>
<evidence type="ECO:0000259" key="3">
    <source>
        <dbReference type="PROSITE" id="PS51186"/>
    </source>
</evidence>
<sequence>MSAVIIKSAGKDEAAFISKIGQQSYNETYPAILTQEQIDFMLNKNYTVDAIQALMDSGQDFYLLYEDAVPKGFVAVQNKEQSILRIEKLYLLAEDKGKGYGTKFLNFVADLAKSRDLKLLELNVNRGNPAYHFYLKQSFVVTEVVDIPYYGYILDDYVMQKDLTL</sequence>
<evidence type="ECO:0000256" key="1">
    <source>
        <dbReference type="ARBA" id="ARBA00022679"/>
    </source>
</evidence>
<accession>A0ABV0BQW5</accession>
<dbReference type="RefSeq" id="WP_183918322.1">
    <property type="nucleotide sequence ID" value="NZ_JBDJLH010000004.1"/>
</dbReference>
<dbReference type="SUPFAM" id="SSF55729">
    <property type="entry name" value="Acyl-CoA N-acyltransferases (Nat)"/>
    <property type="match status" value="1"/>
</dbReference>
<dbReference type="EC" id="2.3.1.-" evidence="4"/>
<dbReference type="EMBL" id="JBDJNQ010000003">
    <property type="protein sequence ID" value="MEN5377175.1"/>
    <property type="molecule type" value="Genomic_DNA"/>
</dbReference>
<dbReference type="Proteomes" id="UP001409291">
    <property type="component" value="Unassembled WGS sequence"/>
</dbReference>
<feature type="domain" description="N-acetyltransferase" evidence="3">
    <location>
        <begin position="4"/>
        <end position="164"/>
    </location>
</feature>
<gene>
    <name evidence="4" type="ORF">ABE541_07880</name>
</gene>
<dbReference type="CDD" id="cd04301">
    <property type="entry name" value="NAT_SF"/>
    <property type="match status" value="1"/>
</dbReference>
<dbReference type="InterPro" id="IPR016181">
    <property type="entry name" value="Acyl_CoA_acyltransferase"/>
</dbReference>
<proteinExistence type="predicted"/>
<dbReference type="InterPro" id="IPR051556">
    <property type="entry name" value="N-term/lysine_N-AcTrnsfr"/>
</dbReference>
<dbReference type="Gene3D" id="3.40.630.30">
    <property type="match status" value="1"/>
</dbReference>
<dbReference type="InterPro" id="IPR000182">
    <property type="entry name" value="GNAT_dom"/>
</dbReference>
<dbReference type="PANTHER" id="PTHR42919:SF8">
    <property type="entry name" value="N-ALPHA-ACETYLTRANSFERASE 50"/>
    <property type="match status" value="1"/>
</dbReference>
<name>A0ABV0BQW5_9SPHI</name>
<evidence type="ECO:0000256" key="2">
    <source>
        <dbReference type="ARBA" id="ARBA00023315"/>
    </source>
</evidence>